<sequence>MSAVSLLSVLTPAAPAGASLDASAEAATDSAVFAELMLKEAAPTAAPTARTAEGLEIIGAAEPARDDAAVAPAPPVWFAPPPTPQPEPLEPAADPSSPAPETNTAPAAAEWAAEPPTVGATTPAPQADHEAAEPVPTFDRLAQADAPTDLSGTAPPAEAVAPSAPSATLATAADAAKAAAIGAPAVTLKAAMPAAPAQTDAPPEASAAEGESEGDAPAPPRPTPPALPAQTAALQTLTGVRSGAGERLASARDALQAAMTATDGAETSAAARLSPSDALTDAASASAARPAVVPAPVVAVSTSSPAAPSPEADPAAAPLPPAEAAAPQAPGAHRDLGLSQLSRATVETTAQIAAQIIRKLDGRSTRFDMALTPEGLGRVDVSLEIESDGQVTARLAFDNPAAAADLRARADELRRQLLDAGLQVSPDDLEFAERDPSSGFGDGAFERQPDRRAFAGAARLAAEADAAVPPPGAWTSLSLTPDRVDLKV</sequence>
<feature type="compositionally biased region" description="Pro residues" evidence="1">
    <location>
        <begin position="72"/>
        <end position="89"/>
    </location>
</feature>
<feature type="chain" id="PRO_5045938606" evidence="2">
    <location>
        <begin position="19"/>
        <end position="488"/>
    </location>
</feature>
<dbReference type="Pfam" id="PF02120">
    <property type="entry name" value="Flg_hook"/>
    <property type="match status" value="1"/>
</dbReference>
<feature type="signal peptide" evidence="2">
    <location>
        <begin position="1"/>
        <end position="18"/>
    </location>
</feature>
<dbReference type="Proteomes" id="UP001363460">
    <property type="component" value="Chromosome"/>
</dbReference>
<evidence type="ECO:0000313" key="5">
    <source>
        <dbReference type="Proteomes" id="UP001363460"/>
    </source>
</evidence>
<feature type="region of interest" description="Disordered" evidence="1">
    <location>
        <begin position="193"/>
        <end position="228"/>
    </location>
</feature>
<keyword evidence="5" id="KW-1185">Reference proteome</keyword>
<evidence type="ECO:0000313" key="4">
    <source>
        <dbReference type="EMBL" id="WWT55953.1"/>
    </source>
</evidence>
<dbReference type="RefSeq" id="WP_338578256.1">
    <property type="nucleotide sequence ID" value="NZ_CP146369.1"/>
</dbReference>
<organism evidence="4 5">
    <name type="scientific">Brevundimonas olei</name>
    <dbReference type="NCBI Taxonomy" id="657642"/>
    <lineage>
        <taxon>Bacteria</taxon>
        <taxon>Pseudomonadati</taxon>
        <taxon>Pseudomonadota</taxon>
        <taxon>Alphaproteobacteria</taxon>
        <taxon>Caulobacterales</taxon>
        <taxon>Caulobacteraceae</taxon>
        <taxon>Brevundimonas</taxon>
    </lineage>
</organism>
<feature type="compositionally biased region" description="Low complexity" evidence="1">
    <location>
        <begin position="193"/>
        <end position="209"/>
    </location>
</feature>
<proteinExistence type="predicted"/>
<keyword evidence="4" id="KW-0969">Cilium</keyword>
<dbReference type="InterPro" id="IPR021136">
    <property type="entry name" value="Flagellar_hook_control-like_C"/>
</dbReference>
<dbReference type="InterPro" id="IPR038610">
    <property type="entry name" value="FliK-like_C_sf"/>
</dbReference>
<feature type="domain" description="Flagellar hook-length control protein-like C-terminal" evidence="3">
    <location>
        <begin position="355"/>
        <end position="436"/>
    </location>
</feature>
<feature type="region of interest" description="Disordered" evidence="1">
    <location>
        <begin position="301"/>
        <end position="333"/>
    </location>
</feature>
<feature type="compositionally biased region" description="Low complexity" evidence="1">
    <location>
        <begin position="90"/>
        <end position="110"/>
    </location>
</feature>
<name>A0ABZ2IG71_9CAUL</name>
<evidence type="ECO:0000256" key="1">
    <source>
        <dbReference type="SAM" id="MobiDB-lite"/>
    </source>
</evidence>
<keyword evidence="4" id="KW-0966">Cell projection</keyword>
<dbReference type="EMBL" id="CP146369">
    <property type="protein sequence ID" value="WWT55953.1"/>
    <property type="molecule type" value="Genomic_DNA"/>
</dbReference>
<feature type="compositionally biased region" description="Low complexity" evidence="1">
    <location>
        <begin position="301"/>
        <end position="330"/>
    </location>
</feature>
<feature type="compositionally biased region" description="Pro residues" evidence="1">
    <location>
        <begin position="217"/>
        <end position="227"/>
    </location>
</feature>
<feature type="region of interest" description="Disordered" evidence="1">
    <location>
        <begin position="72"/>
        <end position="110"/>
    </location>
</feature>
<protein>
    <submittedName>
        <fullName evidence="4">Flagellar hook-length control protein FliK</fullName>
    </submittedName>
</protein>
<accession>A0ABZ2IG71</accession>
<gene>
    <name evidence="4" type="ORF">V8J38_05815</name>
</gene>
<keyword evidence="2" id="KW-0732">Signal</keyword>
<keyword evidence="4" id="KW-0282">Flagellum</keyword>
<dbReference type="CDD" id="cd17470">
    <property type="entry name" value="T3SS_Flik_C"/>
    <property type="match status" value="1"/>
</dbReference>
<evidence type="ECO:0000259" key="3">
    <source>
        <dbReference type="Pfam" id="PF02120"/>
    </source>
</evidence>
<dbReference type="Gene3D" id="3.30.750.140">
    <property type="match status" value="1"/>
</dbReference>
<reference evidence="4 5" key="1">
    <citation type="submission" date="2024-02" db="EMBL/GenBank/DDBJ databases">
        <title>Distribution and functional of Brevundimonas-related endobacteria within Verticillium dahliae.</title>
        <authorList>
            <person name="Zeng H."/>
        </authorList>
    </citation>
    <scope>NUCLEOTIDE SEQUENCE [LARGE SCALE GENOMIC DNA]</scope>
    <source>
        <strain evidence="4 5">TRM 44200</strain>
    </source>
</reference>
<evidence type="ECO:0000256" key="2">
    <source>
        <dbReference type="SAM" id="SignalP"/>
    </source>
</evidence>